<evidence type="ECO:0000313" key="3">
    <source>
        <dbReference type="Proteomes" id="UP001497561"/>
    </source>
</evidence>
<evidence type="ECO:0000259" key="1">
    <source>
        <dbReference type="SMART" id="SM00507"/>
    </source>
</evidence>
<dbReference type="Gene3D" id="3.90.75.20">
    <property type="match status" value="1"/>
</dbReference>
<keyword evidence="2" id="KW-0378">Hydrolase</keyword>
<accession>A0AAV1MKY4</accession>
<proteinExistence type="predicted"/>
<gene>
    <name evidence="2" type="ORF">K1PH164C1_LOCUS43</name>
</gene>
<evidence type="ECO:0000313" key="2">
    <source>
        <dbReference type="EMBL" id="CAK6605287.1"/>
    </source>
</evidence>
<dbReference type="Pfam" id="PF13392">
    <property type="entry name" value="HNH_3"/>
    <property type="match status" value="1"/>
</dbReference>
<keyword evidence="2" id="KW-0255">Endonuclease</keyword>
<protein>
    <submittedName>
        <fullName evidence="2">HNH endonuclease</fullName>
    </submittedName>
</protein>
<dbReference type="InterPro" id="IPR003615">
    <property type="entry name" value="HNH_nuc"/>
</dbReference>
<feature type="domain" description="HNH nuclease" evidence="1">
    <location>
        <begin position="57"/>
        <end position="105"/>
    </location>
</feature>
<dbReference type="SUPFAM" id="SSF54060">
    <property type="entry name" value="His-Me finger endonucleases"/>
    <property type="match status" value="1"/>
</dbReference>
<name>A0AAV1MKY4_9CAUD</name>
<dbReference type="Proteomes" id="UP001497561">
    <property type="component" value="Chromosome"/>
</dbReference>
<dbReference type="GO" id="GO:0004519">
    <property type="term" value="F:endonuclease activity"/>
    <property type="evidence" value="ECO:0007669"/>
    <property type="project" value="UniProtKB-KW"/>
</dbReference>
<keyword evidence="2" id="KW-0540">Nuclease</keyword>
<keyword evidence="3" id="KW-1185">Reference proteome</keyword>
<sequence length="159" mass="18227">MRNTEVSALTPSKQALEAAFVYDPVNGTLTRRVKRSRYKSDAATEISNTGYPRTCFKGVRYLTHRLVYVMVHGEIPEGMEIDHINQNKLDFRISNLRAVPRSVNMENREVMRNNTSGFKGVSFHVRKGAWFGRKQVQGTRQYTRPCPTAEEAYRALQSL</sequence>
<dbReference type="SMART" id="SM00507">
    <property type="entry name" value="HNHc"/>
    <property type="match status" value="1"/>
</dbReference>
<reference evidence="2 3" key="1">
    <citation type="submission" date="2023-10" db="EMBL/GenBank/DDBJ databases">
        <authorList>
            <person name="Robby Concha-Eloko"/>
            <person name="Pilar Barberan- Martinez"/>
            <person name="Rafael Sanjuan"/>
            <person name="Pilar Domingo-Calap"/>
        </authorList>
    </citation>
    <scope>NUCLEOTIDE SEQUENCE [LARGE SCALE GENOMIC DNA]</scope>
</reference>
<organism evidence="2 3">
    <name type="scientific">Klebsiella phage vB_Kpn_K1PH164C1</name>
    <dbReference type="NCBI Taxonomy" id="3071616"/>
    <lineage>
        <taxon>Viruses</taxon>
        <taxon>Duplodnaviria</taxon>
        <taxon>Heunggongvirae</taxon>
        <taxon>Uroviricota</taxon>
        <taxon>Caudoviricetes</taxon>
        <taxon>Autographivirales</taxon>
        <taxon>Autoscriptoviridae</taxon>
        <taxon>Slopekvirinae</taxon>
        <taxon>Drulisvirus</taxon>
        <taxon>Drulisvirus K1PH164C1</taxon>
    </lineage>
</organism>
<dbReference type="InterPro" id="IPR044925">
    <property type="entry name" value="His-Me_finger_sf"/>
</dbReference>
<dbReference type="EMBL" id="OY979411">
    <property type="protein sequence ID" value="CAK6605287.1"/>
    <property type="molecule type" value="Genomic_DNA"/>
</dbReference>